<proteinExistence type="predicted"/>
<keyword evidence="2" id="KW-1185">Reference proteome</keyword>
<evidence type="ECO:0000313" key="2">
    <source>
        <dbReference type="Proteomes" id="UP001631969"/>
    </source>
</evidence>
<organism evidence="1 2">
    <name type="scientific">Paenibacillus mesotrionivorans</name>
    <dbReference type="NCBI Taxonomy" id="3160968"/>
    <lineage>
        <taxon>Bacteria</taxon>
        <taxon>Bacillati</taxon>
        <taxon>Bacillota</taxon>
        <taxon>Bacilli</taxon>
        <taxon>Bacillales</taxon>
        <taxon>Paenibacillaceae</taxon>
        <taxon>Paenibacillus</taxon>
    </lineage>
</organism>
<dbReference type="EMBL" id="JBJURJ010000002">
    <property type="protein sequence ID" value="MFM9327215.1"/>
    <property type="molecule type" value="Genomic_DNA"/>
</dbReference>
<evidence type="ECO:0000313" key="1">
    <source>
        <dbReference type="EMBL" id="MFM9327215.1"/>
    </source>
</evidence>
<protein>
    <submittedName>
        <fullName evidence="1">HYR domain-containing protein</fullName>
    </submittedName>
</protein>
<gene>
    <name evidence="1" type="ORF">ACI1P1_02780</name>
</gene>
<dbReference type="Proteomes" id="UP001631969">
    <property type="component" value="Unassembled WGS sequence"/>
</dbReference>
<comment type="caution">
    <text evidence="1">The sequence shown here is derived from an EMBL/GenBank/DDBJ whole genome shotgun (WGS) entry which is preliminary data.</text>
</comment>
<sequence>MKDYSARDQVRSGKGRWLKWTGLFLVILLLIPVAVASGSTPLFTAGPAAEEAGSVTGTVYGQEPVIQPVKGSVTGSVYGWDDTLGVIMDNVGRGAGKWGLMAMSPVEGTIQPVSPLLQQIKLSQASAVVPGGRGFMLPQIIAVKDPAGNPLPGIPVTFQVSQDSIITAVMRGLNSTYVTTATDANGIASAANTYAGYAGEGYQVYSKSTGVIKTMHVTATVAGLQPVTFQVEVGSVGANILDTTPPIITASAQRDDGTPYIAGTWTNRPVTVHYTAADTLSAIRFCTPDQVFQQEGAGQTATGKAIDSAASGDNDANHSSTVTFGPINIDRSPPHTVAAAAGAAPDGWNHDTVILQLNAEDSLSGVETIFYKIGEQERVQVHGGAAAVQVTPEGTTAVTYWAVDKTGNEEAPQTLTVKIDKNGPAVSAAQSPVANEKGWNNTDVTVTLTASDTSSGVKEIHYKIGTNGQEQIAAGAAASFAIQAEGITPVTFWAVDLAGNRSLEQIQQVKIDKTVPVLKAPADITLEATAVRTPVTIGTATVQDISVPDVVITNDAPADFPIGTTSVVWKAVDPVGNMSSQVQKITVKDTTKPVITVQGDIVLEATAIRTPYVLTGANATDIFPVILVNDAPKDFPIGKKTVTWTATDANGNSVTAVQNVTVIDSTKPKLIVPKAITLEATARRTPVEIGQAEAHDIFEVTVTHNAPADFPVGTTDVQWKAQDANGNEIIEVQHITVTDTTPPVLVIPKNMTVEATDRRMKLELGEPETTDIFDVEWSNDAPADFPVGQTLVIWTAEDENGNTAAATQTVEVTDKTPPVLTVPADIRQEATAVKTRIDNLGKVEVSDIFPVTYSSNAPKDGFPVGNTVVTWTALDENGNKTEGIQNVTIMDTTKPLLMLPGNKVVEATALRTKVELGNAVATDIFPVTLTHDGPADYPLGETLVTWTAVDANGNHTSGTQTVKVVDTTKPVLTVPADITMEASAVRTSVDLGQPKVTDLFPVTIDNDAPDDFPVGTKEVKWLVTDSSGNVALGIQKVTITDKTAPVLHIPADVKVEASAIRTPVIIGEATADDIFAVTLSHNAPADFPVGTTPVTWTALDANGNKTILVQKVVVEDTIAPVLTVPKDITAEATAVMSVVDTGKASATDIFEVKITNNAPERYPLGKTVITWKATDANGNISTKTQTITVVDTTAPAIVKPADLTVEAAGRRTVVRLETPAATDIFRVTGVISDAPADFPLGQTAVTWTATDENRNSSVYKQNITVVDTTPPVLKLPKDMVVEAAALETPVSIGSAEATDLFEVTVTNDAPEKYLLGETRVTWTAEDENGNVTTGVQVITITDTTPPVLTLPDPVTVEATALETPVEIGEASAADIYHVELTHDAPAVFRLGETKVTWKAVDANGNVSTGVQTVTVVDTTAPVLTVPEDVTAEAAALDTPVEIGLATATDIYEVKVTSDAPAAYKLGETKVTWKAVDANGNVSTGVQTVTVVDTTAPVLTVPANKTVEATAVDTPVEIGLATATDIYEVTVTSDAPAAYRLGETKVTWKAVDANGNESTGVQTITIVDTTKPVLTLPANKTVEATAVDTPVEIGLATATDIYEVTVTSDAPAAYRLGETKVTWKAVDANGNESTGVQTITIVDTTKPVLTLPANKTVEATAVDTPVEIGLATATDIYEVKVTSDAPAVYKLGETKVTWKAVDANGNESTGVQTVTVVDTTAPVLTVPESVTAEATAVDTPVEIGLATATDIYEVKVTSDAPAVYKLGETKVTWKAVDANGNESTGVQTVTVVDTTAPVLIVPENVTAEATAVDTPVEIGLATATDIYEVKVTSDAPAAYKLGETKVTWKAVDANGNESSGVQTITVVDTTKPVLTLAANKTVEATAVKTPVAIGQTTATDIFPVTVTSDAPAAFSLGETKVTWKAVDANGNESSGVQTITVVDTTKPVLTLAANKTVEATAVKTPVAIGQSTATDIFPVTVTSDAPAAFSLGETKVTWKAVDANGNVSTGVQTITVVDTTKPVLTLAANKTVEATAVKTPVAIGQSTATDIFPVTVSSDAPAAFSLGETKVTWQAVDVNGNASTGVQTITVVDTTKPVLTLAANKTVEATAVKTPVAIGQSTATDIFPVTVVHDAPTVFPLGLTKVNWTATDANGNGSSGVQNITVVDTTKPVITAPADKTAAATGTKTKVTLGQPVVTDIFGYTVTNDAPADGFPVGVTNVTWTATDTSGNSAKAVQKVTIVQAVKVQSYNSNRYASTNTIAPRISVKNIGTEDISLSAIKLRYYYTIDEERGQEYAIDYANVSGAGVNRNITTLVTGSFQKTTVKTGSDYYLEFSFTSSAGKLKPGETVQIQSRFWKTSWSNYTQTNDYSYNVSAADYTDTNKITVYASGTLIAGIEP</sequence>
<name>A0ACC7NST4_9BACL</name>
<reference evidence="1" key="1">
    <citation type="submission" date="2024-12" db="EMBL/GenBank/DDBJ databases">
        <authorList>
            <person name="Wu N."/>
        </authorList>
    </citation>
    <scope>NUCLEOTIDE SEQUENCE</scope>
    <source>
        <strain evidence="1">P15</strain>
    </source>
</reference>
<accession>A0ACC7NST4</accession>